<dbReference type="SUPFAM" id="SSF55729">
    <property type="entry name" value="Acyl-CoA N-acyltransferases (Nat)"/>
    <property type="match status" value="1"/>
</dbReference>
<dbReference type="InterPro" id="IPR016181">
    <property type="entry name" value="Acyl_CoA_acyltransferase"/>
</dbReference>
<dbReference type="CDD" id="cd04301">
    <property type="entry name" value="NAT_SF"/>
    <property type="match status" value="1"/>
</dbReference>
<sequence length="156" mass="17523">MLRPLQESDIERLLQLWLYLASTAHPSLPVSYWSDQGRAMRRKLRAQCGPWSSDGKVSDVHWVYSRPGSAIAEGLVTVGDDHQVQTIFVSPGEQGHGVGSELMEQAKFGQVELTSVVLEENLRGRFFLQQHGFVELERTFNASAGQDQIVMHCRLT</sequence>
<dbReference type="RefSeq" id="WP_077399040.1">
    <property type="nucleotide sequence ID" value="NZ_CP019650.1"/>
</dbReference>
<dbReference type="Pfam" id="PF13508">
    <property type="entry name" value="Acetyltransf_7"/>
    <property type="match status" value="1"/>
</dbReference>
<accession>A0A1Q2M1S0</accession>
<gene>
    <name evidence="2" type="ORF">Mag101_00025</name>
</gene>
<name>A0A1Q2M1S0_9GAMM</name>
<dbReference type="EMBL" id="CP019650">
    <property type="protein sequence ID" value="AQQ66217.1"/>
    <property type="molecule type" value="Genomic_DNA"/>
</dbReference>
<organism evidence="2 3">
    <name type="scientific">Microbulbifer agarilyticus</name>
    <dbReference type="NCBI Taxonomy" id="260552"/>
    <lineage>
        <taxon>Bacteria</taxon>
        <taxon>Pseudomonadati</taxon>
        <taxon>Pseudomonadota</taxon>
        <taxon>Gammaproteobacteria</taxon>
        <taxon>Cellvibrionales</taxon>
        <taxon>Microbulbiferaceae</taxon>
        <taxon>Microbulbifer</taxon>
    </lineage>
</organism>
<evidence type="ECO:0000259" key="1">
    <source>
        <dbReference type="PROSITE" id="PS51186"/>
    </source>
</evidence>
<evidence type="ECO:0000313" key="2">
    <source>
        <dbReference type="EMBL" id="AQQ66217.1"/>
    </source>
</evidence>
<dbReference type="PROSITE" id="PS51186">
    <property type="entry name" value="GNAT"/>
    <property type="match status" value="1"/>
</dbReference>
<dbReference type="KEGG" id="maga:Mag101_00025"/>
<feature type="domain" description="N-acetyltransferase" evidence="1">
    <location>
        <begin position="1"/>
        <end position="156"/>
    </location>
</feature>
<dbReference type="GO" id="GO:0016747">
    <property type="term" value="F:acyltransferase activity, transferring groups other than amino-acyl groups"/>
    <property type="evidence" value="ECO:0007669"/>
    <property type="project" value="InterPro"/>
</dbReference>
<dbReference type="Gene3D" id="3.40.630.30">
    <property type="match status" value="1"/>
</dbReference>
<proteinExistence type="predicted"/>
<keyword evidence="3" id="KW-1185">Reference proteome</keyword>
<dbReference type="AlphaFoldDB" id="A0A1Q2M1S0"/>
<dbReference type="OrthoDB" id="9789605at2"/>
<protein>
    <recommendedName>
        <fullName evidence="1">N-acetyltransferase domain-containing protein</fullName>
    </recommendedName>
</protein>
<dbReference type="Proteomes" id="UP000188219">
    <property type="component" value="Chromosome"/>
</dbReference>
<dbReference type="InterPro" id="IPR000182">
    <property type="entry name" value="GNAT_dom"/>
</dbReference>
<evidence type="ECO:0000313" key="3">
    <source>
        <dbReference type="Proteomes" id="UP000188219"/>
    </source>
</evidence>
<reference evidence="2" key="1">
    <citation type="submission" date="2017-02" db="EMBL/GenBank/DDBJ databases">
        <title>Genome of Microbulbifer agarilyticus GP101.</title>
        <authorList>
            <person name="Jung J."/>
            <person name="Bae S.S."/>
            <person name="Baek K."/>
        </authorList>
    </citation>
    <scope>NUCLEOTIDE SEQUENCE [LARGE SCALE GENOMIC DNA]</scope>
    <source>
        <strain evidence="2">GP101</strain>
    </source>
</reference>